<proteinExistence type="predicted"/>
<dbReference type="Proteomes" id="UP000664628">
    <property type="component" value="Unassembled WGS sequence"/>
</dbReference>
<evidence type="ECO:0000313" key="7">
    <source>
        <dbReference type="Proteomes" id="UP000664628"/>
    </source>
</evidence>
<dbReference type="InterPro" id="IPR009057">
    <property type="entry name" value="Homeodomain-like_sf"/>
</dbReference>
<evidence type="ECO:0000259" key="5">
    <source>
        <dbReference type="PROSITE" id="PS01124"/>
    </source>
</evidence>
<accession>A0ABS3JSP3</accession>
<dbReference type="PANTHER" id="PTHR43280">
    <property type="entry name" value="ARAC-FAMILY TRANSCRIPTIONAL REGULATOR"/>
    <property type="match status" value="1"/>
</dbReference>
<keyword evidence="2" id="KW-0238">DNA-binding</keyword>
<dbReference type="EMBL" id="JAFMYW010000018">
    <property type="protein sequence ID" value="MBO0953029.1"/>
    <property type="molecule type" value="Genomic_DNA"/>
</dbReference>
<sequence>MFDIELLFGLGPSLYLFVKASTNSPGQFIRRYYWHYLPVALEFSYYLTPAYRQVQHHLISWPSDTSHWLWLVEQAGAVISLLTYLYLTSRWLSRHKKELLSSPGQQQILRWLEKPVRFYALFWLAWLGLRTLDVGQFGESLPINAYYPLLVLLSGTSCWIGFVGYTYSYPEQGLTVAVAANSEALLSQDHSAQLDQLRQAMETDQLYLNAQLSLAHLAQHVHLNPRLVSKVLNEGLGKSFYEFVNAYRVEAVKEKLVNARYQHLTFLGLAFESGFNSKATFNYLFKKHTGLTPKQYVAAHHQANSGAVNRSESTHSDDSPPDDT</sequence>
<evidence type="ECO:0000256" key="1">
    <source>
        <dbReference type="ARBA" id="ARBA00023015"/>
    </source>
</evidence>
<keyword evidence="7" id="KW-1185">Reference proteome</keyword>
<dbReference type="SMART" id="SM00342">
    <property type="entry name" value="HTH_ARAC"/>
    <property type="match status" value="1"/>
</dbReference>
<gene>
    <name evidence="6" type="ORF">J2I46_30935</name>
</gene>
<dbReference type="PROSITE" id="PS01124">
    <property type="entry name" value="HTH_ARAC_FAMILY_2"/>
    <property type="match status" value="1"/>
</dbReference>
<evidence type="ECO:0000256" key="4">
    <source>
        <dbReference type="SAM" id="MobiDB-lite"/>
    </source>
</evidence>
<reference evidence="6 7" key="1">
    <citation type="submission" date="2021-03" db="EMBL/GenBank/DDBJ databases">
        <title>Fibrella sp. HMF5405 genome sequencing and assembly.</title>
        <authorList>
            <person name="Kang H."/>
            <person name="Kim H."/>
            <person name="Bae S."/>
            <person name="Joh K."/>
        </authorList>
    </citation>
    <scope>NUCLEOTIDE SEQUENCE [LARGE SCALE GENOMIC DNA]</scope>
    <source>
        <strain evidence="6 7">HMF5405</strain>
    </source>
</reference>
<evidence type="ECO:0000313" key="6">
    <source>
        <dbReference type="EMBL" id="MBO0953029.1"/>
    </source>
</evidence>
<dbReference type="PROSITE" id="PS00041">
    <property type="entry name" value="HTH_ARAC_FAMILY_1"/>
    <property type="match status" value="1"/>
</dbReference>
<feature type="domain" description="HTH araC/xylS-type" evidence="5">
    <location>
        <begin position="195"/>
        <end position="299"/>
    </location>
</feature>
<dbReference type="PANTHER" id="PTHR43280:SF2">
    <property type="entry name" value="HTH-TYPE TRANSCRIPTIONAL REGULATOR EXSA"/>
    <property type="match status" value="1"/>
</dbReference>
<evidence type="ECO:0000256" key="2">
    <source>
        <dbReference type="ARBA" id="ARBA00023125"/>
    </source>
</evidence>
<dbReference type="SUPFAM" id="SSF46689">
    <property type="entry name" value="Homeodomain-like"/>
    <property type="match status" value="1"/>
</dbReference>
<comment type="caution">
    <text evidence="6">The sequence shown here is derived from an EMBL/GenBank/DDBJ whole genome shotgun (WGS) entry which is preliminary data.</text>
</comment>
<feature type="compositionally biased region" description="Polar residues" evidence="4">
    <location>
        <begin position="302"/>
        <end position="311"/>
    </location>
</feature>
<keyword evidence="1" id="KW-0805">Transcription regulation</keyword>
<dbReference type="Pfam" id="PF12833">
    <property type="entry name" value="HTH_18"/>
    <property type="match status" value="1"/>
</dbReference>
<organism evidence="6 7">
    <name type="scientific">Fibrella forsythiae</name>
    <dbReference type="NCBI Taxonomy" id="2817061"/>
    <lineage>
        <taxon>Bacteria</taxon>
        <taxon>Pseudomonadati</taxon>
        <taxon>Bacteroidota</taxon>
        <taxon>Cytophagia</taxon>
        <taxon>Cytophagales</taxon>
        <taxon>Spirosomataceae</taxon>
        <taxon>Fibrella</taxon>
    </lineage>
</organism>
<dbReference type="InterPro" id="IPR018060">
    <property type="entry name" value="HTH_AraC"/>
</dbReference>
<dbReference type="InterPro" id="IPR018062">
    <property type="entry name" value="HTH_AraC-typ_CS"/>
</dbReference>
<protein>
    <submittedName>
        <fullName evidence="6">AraC family transcriptional regulator</fullName>
    </submittedName>
</protein>
<name>A0ABS3JSP3_9BACT</name>
<dbReference type="Gene3D" id="1.10.10.60">
    <property type="entry name" value="Homeodomain-like"/>
    <property type="match status" value="2"/>
</dbReference>
<evidence type="ECO:0000256" key="3">
    <source>
        <dbReference type="ARBA" id="ARBA00023163"/>
    </source>
</evidence>
<feature type="region of interest" description="Disordered" evidence="4">
    <location>
        <begin position="300"/>
        <end position="324"/>
    </location>
</feature>
<keyword evidence="3" id="KW-0804">Transcription</keyword>
<dbReference type="RefSeq" id="WP_207332981.1">
    <property type="nucleotide sequence ID" value="NZ_JAFMYW010000018.1"/>
</dbReference>